<accession>A0ABT4TKH2</accession>
<proteinExistence type="predicted"/>
<reference evidence="1" key="1">
    <citation type="submission" date="2023-01" db="EMBL/GenBank/DDBJ databases">
        <title>Draft genome sequence of Nocardiopsis sp. LSu2-4 isolated from halophytes.</title>
        <authorList>
            <person name="Duangmal K."/>
            <person name="Chantavorakit T."/>
        </authorList>
    </citation>
    <scope>NUCLEOTIDE SEQUENCE</scope>
    <source>
        <strain evidence="1">LSu2-4</strain>
    </source>
</reference>
<comment type="caution">
    <text evidence="1">The sequence shown here is derived from an EMBL/GenBank/DDBJ whole genome shotgun (WGS) entry which is preliminary data.</text>
</comment>
<dbReference type="EMBL" id="JAQFWP010000018">
    <property type="protein sequence ID" value="MDA2805196.1"/>
    <property type="molecule type" value="Genomic_DNA"/>
</dbReference>
<dbReference type="InterPro" id="IPR046595">
    <property type="entry name" value="DUF6653"/>
</dbReference>
<name>A0ABT4TKH2_9ACTN</name>
<protein>
    <submittedName>
        <fullName evidence="1">Uncharacterized protein</fullName>
    </submittedName>
</protein>
<dbReference type="Pfam" id="PF20358">
    <property type="entry name" value="DUF6653"/>
    <property type="match status" value="1"/>
</dbReference>
<dbReference type="RefSeq" id="WP_270677850.1">
    <property type="nucleotide sequence ID" value="NZ_JAQFWP010000018.1"/>
</dbReference>
<gene>
    <name evidence="1" type="ORF">O4U47_11810</name>
</gene>
<keyword evidence="2" id="KW-1185">Reference proteome</keyword>
<organism evidence="1 2">
    <name type="scientific">Nocardiopsis suaedae</name>
    <dbReference type="NCBI Taxonomy" id="3018444"/>
    <lineage>
        <taxon>Bacteria</taxon>
        <taxon>Bacillati</taxon>
        <taxon>Actinomycetota</taxon>
        <taxon>Actinomycetes</taxon>
        <taxon>Streptosporangiales</taxon>
        <taxon>Nocardiopsidaceae</taxon>
        <taxon>Nocardiopsis</taxon>
    </lineage>
</organism>
<dbReference type="Proteomes" id="UP001165685">
    <property type="component" value="Unassembled WGS sequence"/>
</dbReference>
<evidence type="ECO:0000313" key="1">
    <source>
        <dbReference type="EMBL" id="MDA2805196.1"/>
    </source>
</evidence>
<evidence type="ECO:0000313" key="2">
    <source>
        <dbReference type="Proteomes" id="UP001165685"/>
    </source>
</evidence>
<sequence>MAQLSSPGASGASGEDAGFIARARRAVFARHCNPWSAWTRWATTPLILVPVWTRSWKHAVAVGAWFAVNPVIFPDPKDDSAWATKAMLGEEQWIAERPKDAALAVQAVASAANTVAVAAAWRRKAVPAVAGTAVMMGLTMVYWEQMARYYEENKRA</sequence>